<proteinExistence type="inferred from homology"/>
<evidence type="ECO:0000256" key="4">
    <source>
        <dbReference type="ARBA" id="ARBA00022989"/>
    </source>
</evidence>
<evidence type="ECO:0000313" key="8">
    <source>
        <dbReference type="Proteomes" id="UP001143349"/>
    </source>
</evidence>
<feature type="transmembrane region" description="Helical" evidence="6">
    <location>
        <begin position="21"/>
        <end position="51"/>
    </location>
</feature>
<dbReference type="RefSeq" id="WP_010396514.1">
    <property type="nucleotide sequence ID" value="NZ_BSFH01000026.1"/>
</dbReference>
<reference evidence="7" key="2">
    <citation type="submission" date="2023-01" db="EMBL/GenBank/DDBJ databases">
        <authorList>
            <person name="Sun Q."/>
            <person name="Evtushenko L."/>
        </authorList>
    </citation>
    <scope>NUCLEOTIDE SEQUENCE</scope>
    <source>
        <strain evidence="7">VKM B-2222</strain>
    </source>
</reference>
<evidence type="ECO:0000313" key="7">
    <source>
        <dbReference type="EMBL" id="GLK64197.1"/>
    </source>
</evidence>
<sequence>MISLTSPVKTRAHHWPAGLKLAGLCLASTGLFLTGSMVVHVTALLLVLALYAAPGTAFFRAGMCGMRVVVPFVLILLVWHGVTGDWQSGVLITLRMVTLIGLANLVTMTTGLEDLVEVLQHLTAPLGRLGLPVHLLDTAIPLVIRFTPVIVERAGTLAEAWRARSCRRPGWRLILPLTLQALDDADHVGEALRARGGPLGSPQQEP</sequence>
<feature type="transmembrane region" description="Helical" evidence="6">
    <location>
        <begin position="57"/>
        <end position="79"/>
    </location>
</feature>
<name>A0AAD3NYD5_9RHOB</name>
<dbReference type="CDD" id="cd16914">
    <property type="entry name" value="EcfT"/>
    <property type="match status" value="1"/>
</dbReference>
<keyword evidence="5 6" id="KW-0472">Membrane</keyword>
<dbReference type="Pfam" id="PF02361">
    <property type="entry name" value="CbiQ"/>
    <property type="match status" value="1"/>
</dbReference>
<dbReference type="EMBL" id="BSFH01000026">
    <property type="protein sequence ID" value="GLK64197.1"/>
    <property type="molecule type" value="Genomic_DNA"/>
</dbReference>
<keyword evidence="8" id="KW-1185">Reference proteome</keyword>
<comment type="subcellular location">
    <subcellularLocation>
        <location evidence="1">Membrane</location>
        <topology evidence="1">Multi-pass membrane protein</topology>
    </subcellularLocation>
</comment>
<reference evidence="7" key="1">
    <citation type="journal article" date="2014" name="Int. J. Syst. Evol. Microbiol.">
        <title>Complete genome sequence of Corynebacterium casei LMG S-19264T (=DSM 44701T), isolated from a smear-ripened cheese.</title>
        <authorList>
            <consortium name="US DOE Joint Genome Institute (JGI-PGF)"/>
            <person name="Walter F."/>
            <person name="Albersmeier A."/>
            <person name="Kalinowski J."/>
            <person name="Ruckert C."/>
        </authorList>
    </citation>
    <scope>NUCLEOTIDE SEQUENCE</scope>
    <source>
        <strain evidence="7">VKM B-2222</strain>
    </source>
</reference>
<dbReference type="GO" id="GO:0005886">
    <property type="term" value="C:plasma membrane"/>
    <property type="evidence" value="ECO:0007669"/>
    <property type="project" value="UniProtKB-ARBA"/>
</dbReference>
<evidence type="ECO:0000256" key="5">
    <source>
        <dbReference type="ARBA" id="ARBA00023136"/>
    </source>
</evidence>
<protein>
    <submittedName>
        <fullName evidence="7">ABC transporter permease</fullName>
    </submittedName>
</protein>
<evidence type="ECO:0000256" key="3">
    <source>
        <dbReference type="ARBA" id="ARBA00022692"/>
    </source>
</evidence>
<dbReference type="Proteomes" id="UP001143349">
    <property type="component" value="Unassembled WGS sequence"/>
</dbReference>
<keyword evidence="3 6" id="KW-0812">Transmembrane</keyword>
<feature type="transmembrane region" description="Helical" evidence="6">
    <location>
        <begin position="91"/>
        <end position="112"/>
    </location>
</feature>
<evidence type="ECO:0000256" key="2">
    <source>
        <dbReference type="ARBA" id="ARBA00008564"/>
    </source>
</evidence>
<keyword evidence="4 6" id="KW-1133">Transmembrane helix</keyword>
<dbReference type="AlphaFoldDB" id="A0AAD3NYD5"/>
<gene>
    <name evidence="7" type="ORF">GCM10017635_16680</name>
</gene>
<evidence type="ECO:0000256" key="1">
    <source>
        <dbReference type="ARBA" id="ARBA00004141"/>
    </source>
</evidence>
<dbReference type="InterPro" id="IPR003339">
    <property type="entry name" value="ABC/ECF_trnsptr_transmembrane"/>
</dbReference>
<evidence type="ECO:0000256" key="6">
    <source>
        <dbReference type="SAM" id="Phobius"/>
    </source>
</evidence>
<organism evidence="7 8">
    <name type="scientific">Paracoccus kondratievae</name>
    <dbReference type="NCBI Taxonomy" id="135740"/>
    <lineage>
        <taxon>Bacteria</taxon>
        <taxon>Pseudomonadati</taxon>
        <taxon>Pseudomonadota</taxon>
        <taxon>Alphaproteobacteria</taxon>
        <taxon>Rhodobacterales</taxon>
        <taxon>Paracoccaceae</taxon>
        <taxon>Paracoccus</taxon>
    </lineage>
</organism>
<comment type="similarity">
    <text evidence="2">Belongs to the CbiQ family.</text>
</comment>
<accession>A0AAD3NYD5</accession>
<comment type="caution">
    <text evidence="7">The sequence shown here is derived from an EMBL/GenBank/DDBJ whole genome shotgun (WGS) entry which is preliminary data.</text>
</comment>